<accession>A0A0W7TM34</accession>
<dbReference type="Gene3D" id="3.40.50.1820">
    <property type="entry name" value="alpha/beta hydrolase"/>
    <property type="match status" value="1"/>
</dbReference>
<dbReference type="InterPro" id="IPR000801">
    <property type="entry name" value="Esterase-like"/>
</dbReference>
<dbReference type="GO" id="GO:0004553">
    <property type="term" value="F:hydrolase activity, hydrolyzing O-glycosyl compounds"/>
    <property type="evidence" value="ECO:0007669"/>
    <property type="project" value="InterPro"/>
</dbReference>
<evidence type="ECO:0000256" key="1">
    <source>
        <dbReference type="ARBA" id="ARBA00023001"/>
    </source>
</evidence>
<organism evidence="3 4">
    <name type="scientific">Ruthenibacterium lactatiformans</name>
    <dbReference type="NCBI Taxonomy" id="1550024"/>
    <lineage>
        <taxon>Bacteria</taxon>
        <taxon>Bacillati</taxon>
        <taxon>Bacillota</taxon>
        <taxon>Clostridia</taxon>
        <taxon>Eubacteriales</taxon>
        <taxon>Oscillospiraceae</taxon>
        <taxon>Ruthenibacterium</taxon>
    </lineage>
</organism>
<dbReference type="Pfam" id="PF00756">
    <property type="entry name" value="Esterase"/>
    <property type="match status" value="1"/>
</dbReference>
<evidence type="ECO:0000313" key="4">
    <source>
        <dbReference type="Proteomes" id="UP000053433"/>
    </source>
</evidence>
<dbReference type="AlphaFoldDB" id="A0A0W7TM34"/>
<dbReference type="SUPFAM" id="SSF53474">
    <property type="entry name" value="alpha/beta-Hydrolases"/>
    <property type="match status" value="1"/>
</dbReference>
<protein>
    <recommendedName>
        <fullName evidence="2">Glycoside hydrolase family 13 N-terminal domain-containing protein</fullName>
    </recommendedName>
</protein>
<dbReference type="InterPro" id="IPR013783">
    <property type="entry name" value="Ig-like_fold"/>
</dbReference>
<dbReference type="InterPro" id="IPR029058">
    <property type="entry name" value="AB_hydrolase_fold"/>
</dbReference>
<dbReference type="InterPro" id="IPR014756">
    <property type="entry name" value="Ig_E-set"/>
</dbReference>
<dbReference type="PANTHER" id="PTHR48098:SF1">
    <property type="entry name" value="DIACYLGLYCEROL ACYLTRANSFERASE_MYCOLYLTRANSFERASE AG85A"/>
    <property type="match status" value="1"/>
</dbReference>
<dbReference type="SUPFAM" id="SSF81296">
    <property type="entry name" value="E set domains"/>
    <property type="match status" value="1"/>
</dbReference>
<evidence type="ECO:0000259" key="2">
    <source>
        <dbReference type="Pfam" id="PF02922"/>
    </source>
</evidence>
<keyword evidence="1" id="KW-0624">Polysaccharide degradation</keyword>
<dbReference type="Pfam" id="PF02922">
    <property type="entry name" value="CBM_48"/>
    <property type="match status" value="1"/>
</dbReference>
<keyword evidence="1" id="KW-0119">Carbohydrate metabolism</keyword>
<keyword evidence="1" id="KW-0136">Cellulose degradation</keyword>
<gene>
    <name evidence="3" type="ORF">ASJ35_16700</name>
</gene>
<reference evidence="3 4" key="1">
    <citation type="submission" date="2015-10" db="EMBL/GenBank/DDBJ databases">
        <title>A novel member of the family Ruminococcaceae isolated from human faeces.</title>
        <authorList>
            <person name="Shkoporov A.N."/>
            <person name="Chaplin A.V."/>
            <person name="Motuzova O.V."/>
            <person name="Kafarskaia L.I."/>
            <person name="Efimov B.A."/>
        </authorList>
    </citation>
    <scope>NUCLEOTIDE SEQUENCE [LARGE SCALE GENOMIC DNA]</scope>
    <source>
        <strain evidence="3 4">668</strain>
    </source>
</reference>
<dbReference type="RefSeq" id="WP_058723844.1">
    <property type="nucleotide sequence ID" value="NZ_LMUA01000037.1"/>
</dbReference>
<dbReference type="GO" id="GO:0030245">
    <property type="term" value="P:cellulose catabolic process"/>
    <property type="evidence" value="ECO:0007669"/>
    <property type="project" value="UniProtKB-KW"/>
</dbReference>
<evidence type="ECO:0000313" key="3">
    <source>
        <dbReference type="EMBL" id="KUE74897.1"/>
    </source>
</evidence>
<proteinExistence type="predicted"/>
<feature type="domain" description="Glycoside hydrolase family 13 N-terminal" evidence="2">
    <location>
        <begin position="45"/>
        <end position="109"/>
    </location>
</feature>
<dbReference type="InterPro" id="IPR004193">
    <property type="entry name" value="Glyco_hydro_13_N"/>
</dbReference>
<comment type="caution">
    <text evidence="3">The sequence shown here is derived from an EMBL/GenBank/DDBJ whole genome shotgun (WGS) entry which is preliminary data.</text>
</comment>
<name>A0A0W7TM34_9FIRM</name>
<dbReference type="PANTHER" id="PTHR48098">
    <property type="entry name" value="ENTEROCHELIN ESTERASE-RELATED"/>
    <property type="match status" value="1"/>
</dbReference>
<dbReference type="InterPro" id="IPR050583">
    <property type="entry name" value="Mycobacterial_A85_antigen"/>
</dbReference>
<dbReference type="Gene3D" id="2.60.40.10">
    <property type="entry name" value="Immunoglobulins"/>
    <property type="match status" value="1"/>
</dbReference>
<sequence length="386" mass="44769">MGKQKFDTLNASPLNFSETDLWMGMLPASPDGKQPRRMGYTREPRAIEFRPEGVEFNVYAPDAETVEVSGTRNTRMGEERRPLHKTEKEGWWQAVIPNIPGGVQFLYYFFDGKEHLYEHAPICYAHNRMCNFVDVPDPEFDFYDFKDVPHGAIRCEYYRSSYTQTLRNCWVYTPPRYEENLDKYYPVLYLLHGGGENETGWIWQGKINLIIDNLLAEGKCKEMIVVMNFGHSYVPSSQQEGVLPGQIDQLLLRDCIPFIESRFRTYRDKTHRAIAGLSMGSFQTQWTAFNNPDYFDYIGVFSGVVGNAFVEVSTEKFTTVENAEKFNSQHKLLFFSRGMLEGGETLPGEMKTLIDKGIQVEYFLCDGIHEWQTWRKSVHAFLKLLF</sequence>
<dbReference type="EMBL" id="LMUA01000037">
    <property type="protein sequence ID" value="KUE74897.1"/>
    <property type="molecule type" value="Genomic_DNA"/>
</dbReference>
<dbReference type="Proteomes" id="UP000053433">
    <property type="component" value="Unassembled WGS sequence"/>
</dbReference>
<dbReference type="GO" id="GO:0016747">
    <property type="term" value="F:acyltransferase activity, transferring groups other than amino-acyl groups"/>
    <property type="evidence" value="ECO:0007669"/>
    <property type="project" value="TreeGrafter"/>
</dbReference>